<dbReference type="PANTHER" id="PTHR45527:SF1">
    <property type="entry name" value="FATTY ACID SYNTHASE"/>
    <property type="match status" value="1"/>
</dbReference>
<dbReference type="Proteomes" id="UP000263900">
    <property type="component" value="Chromosome"/>
</dbReference>
<dbReference type="Gene3D" id="3.30.559.30">
    <property type="entry name" value="Nonribosomal peptide synthetase, condensation domain"/>
    <property type="match status" value="1"/>
</dbReference>
<feature type="domain" description="Condensation" evidence="1">
    <location>
        <begin position="11"/>
        <end position="435"/>
    </location>
</feature>
<dbReference type="InterPro" id="IPR023213">
    <property type="entry name" value="CAT-like_dom_sf"/>
</dbReference>
<gene>
    <name evidence="2" type="ORF">D3H65_06725</name>
</gene>
<dbReference type="EMBL" id="CP032157">
    <property type="protein sequence ID" value="AXY73689.1"/>
    <property type="molecule type" value="Genomic_DNA"/>
</dbReference>
<dbReference type="KEGG" id="pseg:D3H65_06725"/>
<dbReference type="GO" id="GO:0044550">
    <property type="term" value="P:secondary metabolite biosynthetic process"/>
    <property type="evidence" value="ECO:0007669"/>
    <property type="project" value="TreeGrafter"/>
</dbReference>
<organism evidence="2 3">
    <name type="scientific">Paraflavitalea soli</name>
    <dbReference type="NCBI Taxonomy" id="2315862"/>
    <lineage>
        <taxon>Bacteria</taxon>
        <taxon>Pseudomonadati</taxon>
        <taxon>Bacteroidota</taxon>
        <taxon>Chitinophagia</taxon>
        <taxon>Chitinophagales</taxon>
        <taxon>Chitinophagaceae</taxon>
        <taxon>Paraflavitalea</taxon>
    </lineage>
</organism>
<protein>
    <recommendedName>
        <fullName evidence="1">Condensation domain-containing protein</fullName>
    </recommendedName>
</protein>
<dbReference type="GO" id="GO:0043041">
    <property type="term" value="P:amino acid activation for nonribosomal peptide biosynthetic process"/>
    <property type="evidence" value="ECO:0007669"/>
    <property type="project" value="TreeGrafter"/>
</dbReference>
<accession>A0A3B7MKA3</accession>
<proteinExistence type="predicted"/>
<evidence type="ECO:0000313" key="2">
    <source>
        <dbReference type="EMBL" id="AXY73689.1"/>
    </source>
</evidence>
<evidence type="ECO:0000313" key="3">
    <source>
        <dbReference type="Proteomes" id="UP000263900"/>
    </source>
</evidence>
<dbReference type="AlphaFoldDB" id="A0A3B7MKA3"/>
<keyword evidence="3" id="KW-1185">Reference proteome</keyword>
<dbReference type="InterPro" id="IPR001242">
    <property type="entry name" value="Condensation_dom"/>
</dbReference>
<dbReference type="RefSeq" id="WP_119049524.1">
    <property type="nucleotide sequence ID" value="NZ_CP032157.1"/>
</dbReference>
<dbReference type="GO" id="GO:0005737">
    <property type="term" value="C:cytoplasm"/>
    <property type="evidence" value="ECO:0007669"/>
    <property type="project" value="TreeGrafter"/>
</dbReference>
<dbReference type="Pfam" id="PF00668">
    <property type="entry name" value="Condensation"/>
    <property type="match status" value="1"/>
</dbReference>
<dbReference type="GO" id="GO:0031177">
    <property type="term" value="F:phosphopantetheine binding"/>
    <property type="evidence" value="ECO:0007669"/>
    <property type="project" value="TreeGrafter"/>
</dbReference>
<dbReference type="OrthoDB" id="9778383at2"/>
<dbReference type="Gene3D" id="3.30.559.10">
    <property type="entry name" value="Chloramphenicol acetyltransferase-like domain"/>
    <property type="match status" value="1"/>
</dbReference>
<dbReference type="GO" id="GO:0003824">
    <property type="term" value="F:catalytic activity"/>
    <property type="evidence" value="ECO:0007669"/>
    <property type="project" value="InterPro"/>
</dbReference>
<dbReference type="PANTHER" id="PTHR45527">
    <property type="entry name" value="NONRIBOSOMAL PEPTIDE SYNTHETASE"/>
    <property type="match status" value="1"/>
</dbReference>
<reference evidence="2 3" key="1">
    <citation type="submission" date="2018-09" db="EMBL/GenBank/DDBJ databases">
        <title>Genome sequencing of strain 6GH32-13.</title>
        <authorList>
            <person name="Weon H.-Y."/>
            <person name="Heo J."/>
            <person name="Kwon S.-W."/>
        </authorList>
    </citation>
    <scope>NUCLEOTIDE SEQUENCE [LARGE SCALE GENOMIC DNA]</scope>
    <source>
        <strain evidence="2 3">5GH32-13</strain>
    </source>
</reference>
<evidence type="ECO:0000259" key="1">
    <source>
        <dbReference type="Pfam" id="PF00668"/>
    </source>
</evidence>
<dbReference type="SUPFAM" id="SSF52777">
    <property type="entry name" value="CoA-dependent acyltransferases"/>
    <property type="match status" value="2"/>
</dbReference>
<name>A0A3B7MKA3_9BACT</name>
<sequence>MAGIYTKENISNIYSLSPMQEGMFIDLKLFPHSTSYTQQVCFVIQGHFEMDRLYKGIDFLLERHDILRTIFVETKQGKLLQVVLKKQVAEVRYLDASHLPAPQEKINSIQEEAYNRPFDLSKGPLIRVQVIKRAQEEHIVLLTFQHIILDGWSLYTLLHELLYCYQNGSEQGLKTATPFVEYIRWIGCKSQEENAAYWKQYLAGYTRPSTIPITRVVDMGQFQPADHLISMDSELMEKLRQYAQQCKVTPYNIILTCWAFVLSKFNNTDEVVLGTVTAGRNAEIPGIKEIVGVTANTIPVRVRFPAHARMQDVIRQVQLEAIGNESHHYMSLAAIQSYSPLRQELFDHIFIYENIEWTDVAEGTALQAGMEIRNFQVHGRTHYNLEITVYPLEQYIKLLYNELVIDGDLIRAIGSHLMEVLDAVINDTGIRVDSIMQASTQPVETDTADFMDF</sequence>